<feature type="transmembrane region" description="Helical" evidence="8">
    <location>
        <begin position="106"/>
        <end position="126"/>
    </location>
</feature>
<evidence type="ECO:0000256" key="8">
    <source>
        <dbReference type="SAM" id="Phobius"/>
    </source>
</evidence>
<reference evidence="9 10" key="2">
    <citation type="journal article" date="2022" name="Mar. Drugs">
        <title>Bioassay-Guided Fractionation Leads to the Detection of Cholic Acid Generated by the Rare Thalassomonas sp.</title>
        <authorList>
            <person name="Pheiffer F."/>
            <person name="Schneider Y.K."/>
            <person name="Hansen E.H."/>
            <person name="Andersen J.H."/>
            <person name="Isaksson J."/>
            <person name="Busche T."/>
            <person name="R C."/>
            <person name="Kalinowski J."/>
            <person name="Zyl L.V."/>
            <person name="Trindade M."/>
        </authorList>
    </citation>
    <scope>NUCLEOTIDE SEQUENCE [LARGE SCALE GENOMIC DNA]</scope>
    <source>
        <strain evidence="9 10">A5K-106</strain>
    </source>
</reference>
<keyword evidence="2" id="KW-1003">Cell membrane</keyword>
<organism evidence="9 10">
    <name type="scientific">Thalassomonas actiniarum</name>
    <dbReference type="NCBI Taxonomy" id="485447"/>
    <lineage>
        <taxon>Bacteria</taxon>
        <taxon>Pseudomonadati</taxon>
        <taxon>Pseudomonadota</taxon>
        <taxon>Gammaproteobacteria</taxon>
        <taxon>Alteromonadales</taxon>
        <taxon>Colwelliaceae</taxon>
        <taxon>Thalassomonas</taxon>
    </lineage>
</organism>
<dbReference type="KEGG" id="tact:SG35_001405"/>
<comment type="subcellular location">
    <subcellularLocation>
        <location evidence="1">Cell membrane</location>
        <topology evidence="1">Multi-pass membrane protein</topology>
    </subcellularLocation>
</comment>
<name>A0AAE9YQT8_9GAMM</name>
<evidence type="ECO:0000256" key="3">
    <source>
        <dbReference type="ARBA" id="ARBA00022670"/>
    </source>
</evidence>
<protein>
    <recommendedName>
        <fullName evidence="11">Exosortase/archaeosortase family protein</fullName>
    </recommendedName>
</protein>
<reference evidence="9 10" key="1">
    <citation type="journal article" date="2015" name="Genome Announc.">
        <title>Draft Genome Sequences of Marine Isolates of Thalassomonas viridans and Thalassomonas actiniarum.</title>
        <authorList>
            <person name="Olonade I."/>
            <person name="van Zyl L.J."/>
            <person name="Trindade M."/>
        </authorList>
    </citation>
    <scope>NUCLEOTIDE SEQUENCE [LARGE SCALE GENOMIC DNA]</scope>
    <source>
        <strain evidence="9 10">A5K-106</strain>
    </source>
</reference>
<keyword evidence="6 8" id="KW-1133">Transmembrane helix</keyword>
<evidence type="ECO:0000256" key="7">
    <source>
        <dbReference type="ARBA" id="ARBA00023136"/>
    </source>
</evidence>
<evidence type="ECO:0008006" key="11">
    <source>
        <dbReference type="Google" id="ProtNLM"/>
    </source>
</evidence>
<dbReference type="InterPro" id="IPR026392">
    <property type="entry name" value="Exo/Archaeosortase_dom"/>
</dbReference>
<keyword evidence="10" id="KW-1185">Reference proteome</keyword>
<evidence type="ECO:0000256" key="4">
    <source>
        <dbReference type="ARBA" id="ARBA00022692"/>
    </source>
</evidence>
<evidence type="ECO:0000256" key="1">
    <source>
        <dbReference type="ARBA" id="ARBA00004651"/>
    </source>
</evidence>
<accession>A0AAE9YQT8</accession>
<dbReference type="AlphaFoldDB" id="A0AAE9YQT8"/>
<evidence type="ECO:0000313" key="10">
    <source>
        <dbReference type="Proteomes" id="UP000032568"/>
    </source>
</evidence>
<keyword evidence="4 8" id="KW-0812">Transmembrane</keyword>
<keyword evidence="7 8" id="KW-0472">Membrane</keyword>
<evidence type="ECO:0000313" key="9">
    <source>
        <dbReference type="EMBL" id="WDD99375.1"/>
    </source>
</evidence>
<evidence type="ECO:0000256" key="2">
    <source>
        <dbReference type="ARBA" id="ARBA00022475"/>
    </source>
</evidence>
<feature type="transmembrane region" description="Helical" evidence="8">
    <location>
        <begin position="49"/>
        <end position="67"/>
    </location>
</feature>
<keyword evidence="3" id="KW-0645">Protease</keyword>
<keyword evidence="5" id="KW-0378">Hydrolase</keyword>
<proteinExistence type="predicted"/>
<gene>
    <name evidence="9" type="ORF">SG35_001405</name>
</gene>
<feature type="transmembrane region" description="Helical" evidence="8">
    <location>
        <begin position="74"/>
        <end position="94"/>
    </location>
</feature>
<dbReference type="GO" id="GO:0008233">
    <property type="term" value="F:peptidase activity"/>
    <property type="evidence" value="ECO:0007669"/>
    <property type="project" value="UniProtKB-KW"/>
</dbReference>
<sequence>MIAAAIEQAIATFSGELYRLFFGDILIAANRLSHEGSGAYVVVDQQCTALALVATVWAGIFSLPHAWKKKIMMAFIAMVIIQLENAFRIMHLYYEIGKMVNRFEFYHLYFWQLINFLTAISVFFFLDKVFQKKEL</sequence>
<dbReference type="EMBL" id="CP059735">
    <property type="protein sequence ID" value="WDD99375.1"/>
    <property type="molecule type" value="Genomic_DNA"/>
</dbReference>
<dbReference type="GO" id="GO:0005886">
    <property type="term" value="C:plasma membrane"/>
    <property type="evidence" value="ECO:0007669"/>
    <property type="project" value="UniProtKB-SubCell"/>
</dbReference>
<evidence type="ECO:0000256" key="5">
    <source>
        <dbReference type="ARBA" id="ARBA00022801"/>
    </source>
</evidence>
<dbReference type="NCBIfam" id="TIGR04178">
    <property type="entry name" value="exo_archaeo"/>
    <property type="match status" value="1"/>
</dbReference>
<dbReference type="Proteomes" id="UP000032568">
    <property type="component" value="Chromosome"/>
</dbReference>
<dbReference type="RefSeq" id="WP_160298420.1">
    <property type="nucleotide sequence ID" value="NZ_CP059735.1"/>
</dbReference>
<evidence type="ECO:0000256" key="6">
    <source>
        <dbReference type="ARBA" id="ARBA00022989"/>
    </source>
</evidence>
<dbReference type="GO" id="GO:0006508">
    <property type="term" value="P:proteolysis"/>
    <property type="evidence" value="ECO:0007669"/>
    <property type="project" value="UniProtKB-KW"/>
</dbReference>